<accession>A0A1I3VDF6</accession>
<comment type="caution">
    <text evidence="8">Lacks conserved residue(s) required for the propagation of feature annotation.</text>
</comment>
<dbReference type="FunFam" id="3.65.10.10:FF:000010">
    <property type="entry name" value="3-phosphoshikimate 1-carboxyvinyltransferase"/>
    <property type="match status" value="1"/>
</dbReference>
<feature type="binding site" evidence="8">
    <location>
        <position position="426"/>
    </location>
    <ligand>
        <name>3-phosphoshikimate</name>
        <dbReference type="ChEBI" id="CHEBI:145989"/>
    </ligand>
</feature>
<dbReference type="InterPro" id="IPR001986">
    <property type="entry name" value="Enolpyruvate_Tfrase_dom"/>
</dbReference>
<dbReference type="EMBL" id="FOSG01000002">
    <property type="protein sequence ID" value="SFJ92237.1"/>
    <property type="molecule type" value="Genomic_DNA"/>
</dbReference>
<comment type="subcellular location">
    <subcellularLocation>
        <location evidence="8">Cytoplasm</location>
    </subcellularLocation>
</comment>
<dbReference type="AlphaFoldDB" id="A0A1I3VDF6"/>
<dbReference type="Pfam" id="PF00275">
    <property type="entry name" value="EPSP_synthase"/>
    <property type="match status" value="1"/>
</dbReference>
<feature type="binding site" evidence="8">
    <location>
        <position position="399"/>
    </location>
    <ligand>
        <name>3-phosphoshikimate</name>
        <dbReference type="ChEBI" id="CHEBI:145989"/>
    </ligand>
</feature>
<dbReference type="GO" id="GO:0005737">
    <property type="term" value="C:cytoplasm"/>
    <property type="evidence" value="ECO:0007669"/>
    <property type="project" value="UniProtKB-SubCell"/>
</dbReference>
<dbReference type="CDD" id="cd01556">
    <property type="entry name" value="EPSP_synthase"/>
    <property type="match status" value="1"/>
</dbReference>
<comment type="function">
    <text evidence="8">Catalyzes the transfer of the enolpyruvyl moiety of phosphoenolpyruvate (PEP) to the 5-hydroxyl of shikimate-3-phosphate (S3P) to produce enolpyruvyl shikimate-3-phosphate and inorganic phosphate.</text>
</comment>
<reference evidence="12" key="1">
    <citation type="submission" date="2016-10" db="EMBL/GenBank/DDBJ databases">
        <authorList>
            <person name="Varghese N."/>
            <person name="Submissions S."/>
        </authorList>
    </citation>
    <scope>NUCLEOTIDE SEQUENCE [LARGE SCALE GENOMIC DNA]</scope>
    <source>
        <strain evidence="12">PL19</strain>
    </source>
</reference>
<dbReference type="HAMAP" id="MF_00210">
    <property type="entry name" value="EPSP_synth"/>
    <property type="match status" value="1"/>
</dbReference>
<evidence type="ECO:0000256" key="4">
    <source>
        <dbReference type="ARBA" id="ARBA00022605"/>
    </source>
</evidence>
<dbReference type="PROSITE" id="PS00885">
    <property type="entry name" value="EPSP_SYNTHASE_2"/>
    <property type="match status" value="1"/>
</dbReference>
<dbReference type="FunFam" id="3.65.10.10:FF:000011">
    <property type="entry name" value="3-phosphoshikimate 1-carboxyvinyltransferase"/>
    <property type="match status" value="1"/>
</dbReference>
<evidence type="ECO:0000256" key="9">
    <source>
        <dbReference type="SAM" id="MobiDB-lite"/>
    </source>
</evidence>
<dbReference type="Proteomes" id="UP000198928">
    <property type="component" value="Unassembled WGS sequence"/>
</dbReference>
<dbReference type="InterPro" id="IPR006264">
    <property type="entry name" value="EPSP_synthase"/>
</dbReference>
<keyword evidence="6 8" id="KW-0057">Aromatic amino acid biosynthesis</keyword>
<evidence type="ECO:0000256" key="2">
    <source>
        <dbReference type="ARBA" id="ARBA00009948"/>
    </source>
</evidence>
<evidence type="ECO:0000256" key="5">
    <source>
        <dbReference type="ARBA" id="ARBA00022679"/>
    </source>
</evidence>
<evidence type="ECO:0000256" key="8">
    <source>
        <dbReference type="HAMAP-Rule" id="MF_00210"/>
    </source>
</evidence>
<feature type="binding site" evidence="8">
    <location>
        <position position="252"/>
    </location>
    <ligand>
        <name>3-phosphoshikimate</name>
        <dbReference type="ChEBI" id="CHEBI:145989"/>
    </ligand>
</feature>
<gene>
    <name evidence="8" type="primary">aroA</name>
    <name evidence="11" type="ORF">SAMN05192584_102228</name>
</gene>
<organism evidence="11 12">
    <name type="scientific">Streptomyces pini</name>
    <dbReference type="NCBI Taxonomy" id="1520580"/>
    <lineage>
        <taxon>Bacteria</taxon>
        <taxon>Bacillati</taxon>
        <taxon>Actinomycetota</taxon>
        <taxon>Actinomycetes</taxon>
        <taxon>Kitasatosporales</taxon>
        <taxon>Streptomycetaceae</taxon>
        <taxon>Streptomyces</taxon>
    </lineage>
</organism>
<feature type="binding site" evidence="8">
    <location>
        <position position="430"/>
    </location>
    <ligand>
        <name>phosphoenolpyruvate</name>
        <dbReference type="ChEBI" id="CHEBI:58702"/>
    </ligand>
</feature>
<feature type="binding site" evidence="8">
    <location>
        <position position="251"/>
    </location>
    <ligand>
        <name>3-phosphoshikimate</name>
        <dbReference type="ChEBI" id="CHEBI:145989"/>
    </ligand>
</feature>
<evidence type="ECO:0000259" key="10">
    <source>
        <dbReference type="Pfam" id="PF00275"/>
    </source>
</evidence>
<dbReference type="PANTHER" id="PTHR21090">
    <property type="entry name" value="AROM/DEHYDROQUINATE SYNTHASE"/>
    <property type="match status" value="1"/>
</dbReference>
<feature type="binding site" evidence="8">
    <location>
        <position position="205"/>
    </location>
    <ligand>
        <name>phosphoenolpyruvate</name>
        <dbReference type="ChEBI" id="CHEBI:58702"/>
    </ligand>
</feature>
<evidence type="ECO:0000256" key="3">
    <source>
        <dbReference type="ARBA" id="ARBA00022490"/>
    </source>
</evidence>
<feature type="binding site" evidence="8">
    <location>
        <position position="91"/>
    </location>
    <ligand>
        <name>phosphoenolpyruvate</name>
        <dbReference type="ChEBI" id="CHEBI:58702"/>
    </ligand>
</feature>
<evidence type="ECO:0000313" key="12">
    <source>
        <dbReference type="Proteomes" id="UP000198928"/>
    </source>
</evidence>
<dbReference type="InterPro" id="IPR036968">
    <property type="entry name" value="Enolpyruvate_Tfrase_sf"/>
</dbReference>
<dbReference type="PANTHER" id="PTHR21090:SF5">
    <property type="entry name" value="PENTAFUNCTIONAL AROM POLYPEPTIDE"/>
    <property type="match status" value="1"/>
</dbReference>
<evidence type="ECO:0000256" key="1">
    <source>
        <dbReference type="ARBA" id="ARBA00004811"/>
    </source>
</evidence>
<feature type="domain" description="Enolpyruvate transferase" evidence="10">
    <location>
        <begin position="79"/>
        <end position="503"/>
    </location>
</feature>
<feature type="binding site" evidence="8">
    <location>
        <position position="253"/>
    </location>
    <ligand>
        <name>3-phosphoshikimate</name>
        <dbReference type="ChEBI" id="CHEBI:145989"/>
    </ligand>
</feature>
<keyword evidence="5 8" id="KW-0808">Transferase</keyword>
<dbReference type="PROSITE" id="PS00104">
    <property type="entry name" value="EPSP_SYNTHASE_1"/>
    <property type="match status" value="1"/>
</dbReference>
<feature type="binding site" evidence="8">
    <location>
        <position position="280"/>
    </location>
    <ligand>
        <name>3-phosphoshikimate</name>
        <dbReference type="ChEBI" id="CHEBI:145989"/>
    </ligand>
</feature>
<dbReference type="GO" id="GO:0009073">
    <property type="term" value="P:aromatic amino acid family biosynthetic process"/>
    <property type="evidence" value="ECO:0007669"/>
    <property type="project" value="UniProtKB-KW"/>
</dbReference>
<keyword evidence="12" id="KW-1185">Reference proteome</keyword>
<feature type="binding site" evidence="8">
    <location>
        <position position="91"/>
    </location>
    <ligand>
        <name>3-phosphoshikimate</name>
        <dbReference type="ChEBI" id="CHEBI:145989"/>
    </ligand>
</feature>
<keyword evidence="3 8" id="KW-0963">Cytoplasm</keyword>
<dbReference type="GO" id="GO:0003866">
    <property type="term" value="F:3-phosphoshikimate 1-carboxyvinyltransferase activity"/>
    <property type="evidence" value="ECO:0007669"/>
    <property type="project" value="UniProtKB-UniRule"/>
</dbReference>
<dbReference type="GO" id="GO:0008652">
    <property type="term" value="P:amino acid biosynthetic process"/>
    <property type="evidence" value="ECO:0007669"/>
    <property type="project" value="UniProtKB-KW"/>
</dbReference>
<dbReference type="NCBIfam" id="TIGR01356">
    <property type="entry name" value="aroA"/>
    <property type="match status" value="1"/>
</dbReference>
<dbReference type="UniPathway" id="UPA00053">
    <property type="reaction ID" value="UER00089"/>
</dbReference>
<name>A0A1I3VDF6_9ACTN</name>
<dbReference type="SUPFAM" id="SSF55205">
    <property type="entry name" value="EPT/RTPC-like"/>
    <property type="match status" value="1"/>
</dbReference>
<comment type="catalytic activity">
    <reaction evidence="7">
        <text>3-phosphoshikimate + phosphoenolpyruvate = 5-O-(1-carboxyvinyl)-3-phosphoshikimate + phosphate</text>
        <dbReference type="Rhea" id="RHEA:21256"/>
        <dbReference type="ChEBI" id="CHEBI:43474"/>
        <dbReference type="ChEBI" id="CHEBI:57701"/>
        <dbReference type="ChEBI" id="CHEBI:58702"/>
        <dbReference type="ChEBI" id="CHEBI:145989"/>
        <dbReference type="EC" id="2.5.1.19"/>
    </reaction>
    <physiologicalReaction direction="left-to-right" evidence="7">
        <dbReference type="Rhea" id="RHEA:21257"/>
    </physiologicalReaction>
</comment>
<feature type="region of interest" description="Disordered" evidence="9">
    <location>
        <begin position="1"/>
        <end position="35"/>
    </location>
</feature>
<dbReference type="Gene3D" id="3.65.10.10">
    <property type="entry name" value="Enolpyruvate transferase domain"/>
    <property type="match status" value="2"/>
</dbReference>
<dbReference type="InterPro" id="IPR023193">
    <property type="entry name" value="EPSP_synthase_CS"/>
</dbReference>
<keyword evidence="4 8" id="KW-0028">Amino-acid biosynthesis</keyword>
<dbReference type="InterPro" id="IPR013792">
    <property type="entry name" value="RNA3'P_cycl/enolpyr_Trfase_a/b"/>
</dbReference>
<evidence type="ECO:0000256" key="7">
    <source>
        <dbReference type="ARBA" id="ARBA00044633"/>
    </source>
</evidence>
<dbReference type="GO" id="GO:0009423">
    <property type="term" value="P:chorismate biosynthetic process"/>
    <property type="evidence" value="ECO:0007669"/>
    <property type="project" value="UniProtKB-UniRule"/>
</dbReference>
<evidence type="ECO:0000256" key="6">
    <source>
        <dbReference type="ARBA" id="ARBA00023141"/>
    </source>
</evidence>
<feature type="active site" description="Proton acceptor" evidence="8">
    <location>
        <position position="399"/>
    </location>
</feature>
<feature type="binding site" evidence="8">
    <location>
        <position position="253"/>
    </location>
    <ligand>
        <name>phosphoenolpyruvate</name>
        <dbReference type="ChEBI" id="CHEBI:58702"/>
    </ligand>
</feature>
<comment type="pathway">
    <text evidence="1 8">Metabolic intermediate biosynthesis; chorismate biosynthesis; chorismate from D-erythrose 4-phosphate and phosphoenolpyruvate: step 6/7.</text>
</comment>
<evidence type="ECO:0000313" key="11">
    <source>
        <dbReference type="EMBL" id="SFJ92237.1"/>
    </source>
</evidence>
<sequence>MAAGALTPPPGEKPLDPARGLPPGPAHPDAARSRPAVRHAAAFVRALSVSGQDSRPAGTTKVGPMTDHTALWPAPLASGAVDATVTVPGSKSVTNRGLVLAALASEPGWLRRPLRSRDTLLMAEGLRAMGAGVEETVSSNSAPVASGAAGPGGGGEAWRVIPAGLHGPATVDVGNAGTVMRFLPPVAALADGPVHFDGDKRSHERPLHGVIDALRALGARVDDGGRGALPMTVHGGGSLTGGTVEIDASSSSQFVSALLLSGARFNQGVEVRHTGGPLPSMPHIRMTVEMLRAAGAQVDTPESGGEPNVWRVTAGALLGRDLVVEPDLSNAQPFLAAALVTGGRVTVPDWPAHTTQPGDALREIFTEMGGRCELDERGLTLTGTGRIHGIDVDLSEVGELTPGIAAVAALADSESRLRGVAHLRLHETDRLAALTKEINGLGGDVTETGDGLVIRPRPLRGGIFHTYEDHRLATAGAVLGLVVGGVEVENVATTAKTLPDFPELWSAMLEGDLEGDGDRG</sequence>
<feature type="binding site" evidence="8">
    <location>
        <position position="96"/>
    </location>
    <ligand>
        <name>3-phosphoshikimate</name>
        <dbReference type="ChEBI" id="CHEBI:145989"/>
    </ligand>
</feature>
<feature type="binding site" evidence="8">
    <location>
        <position position="471"/>
    </location>
    <ligand>
        <name>phosphoenolpyruvate</name>
        <dbReference type="ChEBI" id="CHEBI:58702"/>
    </ligand>
</feature>
<proteinExistence type="inferred from homology"/>
<feature type="binding site" evidence="8">
    <location>
        <position position="177"/>
    </location>
    <ligand>
        <name>phosphoenolpyruvate</name>
        <dbReference type="ChEBI" id="CHEBI:58702"/>
    </ligand>
</feature>
<dbReference type="EC" id="2.5.1.19" evidence="8"/>
<protein>
    <recommendedName>
        <fullName evidence="8">3-phosphoshikimate 1-carboxyvinyltransferase</fullName>
        <ecNumber evidence="8">2.5.1.19</ecNumber>
    </recommendedName>
    <alternativeName>
        <fullName evidence="8">5-enolpyruvylshikimate-3-phosphate synthase</fullName>
        <shortName evidence="8">EPSP synthase</shortName>
        <shortName evidence="8">EPSPS</shortName>
    </alternativeName>
</protein>
<comment type="similarity">
    <text evidence="2 8">Belongs to the EPSP synthase family.</text>
</comment>
<feature type="binding site" evidence="8">
    <location>
        <position position="496"/>
    </location>
    <ligand>
        <name>phosphoenolpyruvate</name>
        <dbReference type="ChEBI" id="CHEBI:58702"/>
    </ligand>
</feature>
<comment type="subunit">
    <text evidence="8">Monomer.</text>
</comment>
<feature type="binding site" evidence="8">
    <location>
        <position position="92"/>
    </location>
    <ligand>
        <name>3-phosphoshikimate</name>
        <dbReference type="ChEBI" id="CHEBI:145989"/>
    </ligand>
</feature>